<feature type="transmembrane region" description="Helical" evidence="1">
    <location>
        <begin position="134"/>
        <end position="152"/>
    </location>
</feature>
<comment type="caution">
    <text evidence="2">The sequence shown here is derived from an EMBL/GenBank/DDBJ whole genome shotgun (WGS) entry which is preliminary data.</text>
</comment>
<evidence type="ECO:0000313" key="3">
    <source>
        <dbReference type="Proteomes" id="UP000245618"/>
    </source>
</evidence>
<reference evidence="2 3" key="1">
    <citation type="submission" date="2018-04" db="EMBL/GenBank/DDBJ databases">
        <title>Flavobacterium sp. nov., isolated from glacier ice.</title>
        <authorList>
            <person name="Liu Q."/>
            <person name="Xin Y.-H."/>
        </authorList>
    </citation>
    <scope>NUCLEOTIDE SEQUENCE [LARGE SCALE GENOMIC DNA]</scope>
    <source>
        <strain evidence="2 3">LB2P30</strain>
    </source>
</reference>
<keyword evidence="3" id="KW-1185">Reference proteome</keyword>
<dbReference type="AlphaFoldDB" id="A0A2U1JXG6"/>
<feature type="transmembrane region" description="Helical" evidence="1">
    <location>
        <begin position="103"/>
        <end position="122"/>
    </location>
</feature>
<dbReference type="Proteomes" id="UP000245618">
    <property type="component" value="Unassembled WGS sequence"/>
</dbReference>
<accession>A0A2U1JXG6</accession>
<keyword evidence="1" id="KW-0472">Membrane</keyword>
<feature type="transmembrane region" description="Helical" evidence="1">
    <location>
        <begin position="7"/>
        <end position="27"/>
    </location>
</feature>
<evidence type="ECO:0000256" key="1">
    <source>
        <dbReference type="SAM" id="Phobius"/>
    </source>
</evidence>
<gene>
    <name evidence="2" type="ORF">DB891_06995</name>
</gene>
<feature type="transmembrane region" description="Helical" evidence="1">
    <location>
        <begin position="362"/>
        <end position="377"/>
    </location>
</feature>
<keyword evidence="1" id="KW-1133">Transmembrane helix</keyword>
<feature type="transmembrane region" description="Helical" evidence="1">
    <location>
        <begin position="39"/>
        <end position="59"/>
    </location>
</feature>
<sequence length="410" mass="47123">MGVRINYIATVLFFLQFFFVRIFIGGLGGSYESYTQFNLSWICYLCELLIILFFIHYVLRVRLVHDLKKLLNSFLLLLLIEVFQILFILLLSDINNIGMLLLYYFRFILVLFTNVVFFLYFYERKTFINIFFKFSAVSIVFSLFFLSMHLLFGSNIQIHIADGFPRVQGFFSEPSGFSGTLAAFIGICILERRRVWFFLALICAINTQSVIVYITILFSLLFLFSSKISLRKISIILSLLIISIGIGLKSFSSIEFSGTFLRISDLIKNLGEIKEMDSSVLKNLDMDRVYGLMVTLEDIIKDNLMFSGYGVNGSSYIFVQRYEDVMDYGLLAFFISSFGVIFGVLLVFYIGKNLLRVYREDRIIGLIGVCFFIAVLGNSAEGILMYSVSLSIAYYEAVFKGFSRLKLKIS</sequence>
<dbReference type="EMBL" id="QCZH01000005">
    <property type="protein sequence ID" value="PWA09911.1"/>
    <property type="molecule type" value="Genomic_DNA"/>
</dbReference>
<proteinExistence type="predicted"/>
<organism evidence="2 3">
    <name type="scientific">Flavobacterium laiguense</name>
    <dbReference type="NCBI Taxonomy" id="2169409"/>
    <lineage>
        <taxon>Bacteria</taxon>
        <taxon>Pseudomonadati</taxon>
        <taxon>Bacteroidota</taxon>
        <taxon>Flavobacteriia</taxon>
        <taxon>Flavobacteriales</taxon>
        <taxon>Flavobacteriaceae</taxon>
        <taxon>Flavobacterium</taxon>
    </lineage>
</organism>
<dbReference type="RefSeq" id="WP_116761947.1">
    <property type="nucleotide sequence ID" value="NZ_QCZH01000005.1"/>
</dbReference>
<name>A0A2U1JXG6_9FLAO</name>
<evidence type="ECO:0000313" key="2">
    <source>
        <dbReference type="EMBL" id="PWA09911.1"/>
    </source>
</evidence>
<feature type="transmembrane region" description="Helical" evidence="1">
    <location>
        <begin position="328"/>
        <end position="350"/>
    </location>
</feature>
<feature type="transmembrane region" description="Helical" evidence="1">
    <location>
        <begin position="235"/>
        <end position="254"/>
    </location>
</feature>
<protein>
    <submittedName>
        <fullName evidence="2">Uncharacterized protein</fullName>
    </submittedName>
</protein>
<keyword evidence="1" id="KW-0812">Transmembrane</keyword>
<feature type="transmembrane region" description="Helical" evidence="1">
    <location>
        <begin position="71"/>
        <end position="91"/>
    </location>
</feature>
<feature type="transmembrane region" description="Helical" evidence="1">
    <location>
        <begin position="196"/>
        <end position="223"/>
    </location>
</feature>